<protein>
    <submittedName>
        <fullName evidence="3">Serine protease</fullName>
    </submittedName>
</protein>
<organism evidence="3 4">
    <name type="scientific">Flaviaesturariibacter aridisoli</name>
    <dbReference type="NCBI Taxonomy" id="2545761"/>
    <lineage>
        <taxon>Bacteria</taxon>
        <taxon>Pseudomonadati</taxon>
        <taxon>Bacteroidota</taxon>
        <taxon>Chitinophagia</taxon>
        <taxon>Chitinophagales</taxon>
        <taxon>Chitinophagaceae</taxon>
        <taxon>Flaviaestuariibacter</taxon>
    </lineage>
</organism>
<reference evidence="3 4" key="1">
    <citation type="submission" date="2019-03" db="EMBL/GenBank/DDBJ databases">
        <authorList>
            <person name="Kim M.K.M."/>
        </authorList>
    </citation>
    <scope>NUCLEOTIDE SEQUENCE [LARGE SCALE GENOMIC DNA]</scope>
    <source>
        <strain evidence="3 4">17J68-15</strain>
    </source>
</reference>
<dbReference type="GO" id="GO:0006508">
    <property type="term" value="P:proteolysis"/>
    <property type="evidence" value="ECO:0007669"/>
    <property type="project" value="UniProtKB-KW"/>
</dbReference>
<feature type="coiled-coil region" evidence="1">
    <location>
        <begin position="122"/>
        <end position="156"/>
    </location>
</feature>
<dbReference type="InterPro" id="IPR043504">
    <property type="entry name" value="Peptidase_S1_PA_chymotrypsin"/>
</dbReference>
<sequence>MDDLNLLEAVERYINGQMSPDERVWFEGLRKSNPEIDQLVVEHTYFLQQFHRFDETRTFKARLNEIHLDLAEAGAIESPRLQGRARVRYLFNRYKRTGAIAASIAGVTAVAISALLWSVSPGKRTSRDVQDLSRQINNLQQHNREQDREINNVKSAVSSSIQPVTDAGPIVYKTGGTGFLIDVKGLVVTSAHVVSGARNIAVQSTSGADYVARVVFSDESRDLAILKIEDNSYKAPAALPYALRKAGADISEPVFTLGYPRNDIVYGEGYLAARTGYNGDTLSCQIAIAANPGNSGGPILNHNGEVIGVLRQKQTSAEGVVFATQSKYIYQALAQLAQNDTSFKRVKAPSNTALRGLPRQQQVKKMQDFVYMVKVS</sequence>
<dbReference type="PRINTS" id="PR00834">
    <property type="entry name" value="PROTEASES2C"/>
</dbReference>
<keyword evidence="3" id="KW-0645">Protease</keyword>
<comment type="caution">
    <text evidence="3">The sequence shown here is derived from an EMBL/GenBank/DDBJ whole genome shotgun (WGS) entry which is preliminary data.</text>
</comment>
<evidence type="ECO:0000256" key="2">
    <source>
        <dbReference type="SAM" id="Phobius"/>
    </source>
</evidence>
<keyword evidence="2" id="KW-0472">Membrane</keyword>
<dbReference type="InterPro" id="IPR001940">
    <property type="entry name" value="Peptidase_S1C"/>
</dbReference>
<dbReference type="SUPFAM" id="SSF50494">
    <property type="entry name" value="Trypsin-like serine proteases"/>
    <property type="match status" value="1"/>
</dbReference>
<keyword evidence="2" id="KW-0812">Transmembrane</keyword>
<keyword evidence="3" id="KW-0378">Hydrolase</keyword>
<name>A0A4R4E476_9BACT</name>
<evidence type="ECO:0000313" key="3">
    <source>
        <dbReference type="EMBL" id="TCZ74384.1"/>
    </source>
</evidence>
<gene>
    <name evidence="3" type="ORF">E0486_01805</name>
</gene>
<dbReference type="AlphaFoldDB" id="A0A4R4E476"/>
<keyword evidence="2" id="KW-1133">Transmembrane helix</keyword>
<keyword evidence="1" id="KW-0175">Coiled coil</keyword>
<accession>A0A4R4E476</accession>
<dbReference type="EMBL" id="SKFH01000002">
    <property type="protein sequence ID" value="TCZ74384.1"/>
    <property type="molecule type" value="Genomic_DNA"/>
</dbReference>
<evidence type="ECO:0000313" key="4">
    <source>
        <dbReference type="Proteomes" id="UP000295164"/>
    </source>
</evidence>
<dbReference type="PANTHER" id="PTHR43019:SF23">
    <property type="entry name" value="PROTEASE DO-LIKE 5, CHLOROPLASTIC"/>
    <property type="match status" value="1"/>
</dbReference>
<dbReference type="RefSeq" id="WP_131850430.1">
    <property type="nucleotide sequence ID" value="NZ_SKFH01000002.1"/>
</dbReference>
<dbReference type="PANTHER" id="PTHR43019">
    <property type="entry name" value="SERINE ENDOPROTEASE DEGS"/>
    <property type="match status" value="1"/>
</dbReference>
<dbReference type="GO" id="GO:0004252">
    <property type="term" value="F:serine-type endopeptidase activity"/>
    <property type="evidence" value="ECO:0007669"/>
    <property type="project" value="InterPro"/>
</dbReference>
<feature type="transmembrane region" description="Helical" evidence="2">
    <location>
        <begin position="98"/>
        <end position="119"/>
    </location>
</feature>
<proteinExistence type="predicted"/>
<dbReference type="OrthoDB" id="9766361at2"/>
<dbReference type="Pfam" id="PF13365">
    <property type="entry name" value="Trypsin_2"/>
    <property type="match status" value="1"/>
</dbReference>
<dbReference type="Gene3D" id="2.40.10.10">
    <property type="entry name" value="Trypsin-like serine proteases"/>
    <property type="match status" value="2"/>
</dbReference>
<dbReference type="InterPro" id="IPR009003">
    <property type="entry name" value="Peptidase_S1_PA"/>
</dbReference>
<evidence type="ECO:0000256" key="1">
    <source>
        <dbReference type="SAM" id="Coils"/>
    </source>
</evidence>
<dbReference type="Proteomes" id="UP000295164">
    <property type="component" value="Unassembled WGS sequence"/>
</dbReference>
<keyword evidence="4" id="KW-1185">Reference proteome</keyword>